<evidence type="ECO:0000313" key="18">
    <source>
        <dbReference type="Proteomes" id="UP000663846"/>
    </source>
</evidence>
<dbReference type="SMART" id="SM00382">
    <property type="entry name" value="AAA"/>
    <property type="match status" value="1"/>
</dbReference>
<keyword evidence="5 14" id="KW-0378">Hydrolase</keyword>
<proteinExistence type="inferred from homology"/>
<evidence type="ECO:0000256" key="9">
    <source>
        <dbReference type="ARBA" id="ARBA00023128"/>
    </source>
</evidence>
<protein>
    <recommendedName>
        <fullName evidence="14">ATP-dependent DNA helicase PIF1</fullName>
        <ecNumber evidence="14">5.6.2.3</ecNumber>
    </recommendedName>
    <alternativeName>
        <fullName evidence="14">DNA 5'-3' helicase PIF1</fullName>
    </alternativeName>
    <alternativeName>
        <fullName evidence="14">DNA repair and recombination helicase PIF1</fullName>
    </alternativeName>
</protein>
<keyword evidence="13 14" id="KW-0539">Nucleus</keyword>
<dbReference type="InterPro" id="IPR048293">
    <property type="entry name" value="PIF1_RRM3_pfh1"/>
</dbReference>
<dbReference type="InterPro" id="IPR010285">
    <property type="entry name" value="DNA_helicase_pif1-like_DEAD"/>
</dbReference>
<comment type="caution">
    <text evidence="17">The sequence shown here is derived from an EMBL/GenBank/DDBJ whole genome shotgun (WGS) entry which is preliminary data.</text>
</comment>
<dbReference type="GO" id="GO:0005739">
    <property type="term" value="C:mitochondrion"/>
    <property type="evidence" value="ECO:0007669"/>
    <property type="project" value="UniProtKB-SubCell"/>
</dbReference>
<comment type="subcellular location">
    <subcellularLocation>
        <location evidence="2">Nucleus</location>
        <location evidence="2">Nucleolus</location>
    </subcellularLocation>
    <subcellularLocation>
        <location evidence="14">Nucleus</location>
    </subcellularLocation>
    <subcellularLocation>
        <location evidence="14">Mitochondrion</location>
    </subcellularLocation>
</comment>
<keyword evidence="3 14" id="KW-0547">Nucleotide-binding</keyword>
<comment type="similarity">
    <text evidence="14">Belongs to the helicase family. PIF1 subfamily.</text>
</comment>
<evidence type="ECO:0000313" key="17">
    <source>
        <dbReference type="EMBL" id="CAE6403573.1"/>
    </source>
</evidence>
<evidence type="ECO:0000256" key="2">
    <source>
        <dbReference type="ARBA" id="ARBA00004604"/>
    </source>
</evidence>
<evidence type="ECO:0000256" key="14">
    <source>
        <dbReference type="HAMAP-Rule" id="MF_03176"/>
    </source>
</evidence>
<evidence type="ECO:0000256" key="12">
    <source>
        <dbReference type="ARBA" id="ARBA00023235"/>
    </source>
</evidence>
<sequence>MVLESCTGKEPEFQTFLARDFAKDRVRPGAPHSIHPSRRATKAAQLNLNPPLWKLPKLHWCHIIWWITTLFSTIIPMSRISSFEREWGEEKPALSANAEETISSTAVSAASQTSTNGAAPRAGGKSRFATIMAALQASDGNKASGKMTPSSTPSTTSMSQESTATWVSSISGSSSTTTLTNSGGSGKRTRDSTEGDEETTKKRRSSRERSGAGKQTNLTVMEKAVIGPATGSEKLVITLSYEQTQILDLVKKGSNIFFTGSAGTGKSVLLREIIKALRKKHGKAQDAVAITASTGIAACNIGGVTLHSFGGIGIGEGTPENLAMKVRKNRNALSRWLRCKVLIIDEVSMLDGDLFDRLAQVACIVRKSPKPFGGIQLIVTGDFFQLPPVMKGGQPKFAFEAEKWSECVERTFNLSKVFRQKDPRFVDMLNEMRFGRLTPSSIRTFYELSRSIPDDGIQATELFPRREDVDRSNTSRMAALPGREESFPARDAGTITDPVQRDKMLQNFMAPKELSLKVNAQVMLLKNIDETLVNGSVGRVIGFYDATEVDVGEKGELIAFYAPEEKKKNAKNKQKEQPQTLKKYPLVEFRVPRGTRKLLVMPETFKVELPNGEIQVSRTQLPLILSWAMSIHKSQGQTLDRVKVDCGRIFEKGQAYVALSRATSLEGLQVLNFDPKKASRLPPL</sequence>
<dbReference type="EC" id="5.6.2.3" evidence="14"/>
<dbReference type="GO" id="GO:0043139">
    <property type="term" value="F:5'-3' DNA helicase activity"/>
    <property type="evidence" value="ECO:0007669"/>
    <property type="project" value="UniProtKB-UniRule"/>
</dbReference>
<evidence type="ECO:0000256" key="13">
    <source>
        <dbReference type="ARBA" id="ARBA00023242"/>
    </source>
</evidence>
<evidence type="ECO:0000256" key="1">
    <source>
        <dbReference type="ARBA" id="ARBA00001946"/>
    </source>
</evidence>
<feature type="DNA-binding region" evidence="14">
    <location>
        <begin position="654"/>
        <end position="673"/>
    </location>
</feature>
<comment type="subunit">
    <text evidence="14">Monomer.</text>
</comment>
<feature type="compositionally biased region" description="Low complexity" evidence="15">
    <location>
        <begin position="147"/>
        <end position="182"/>
    </location>
</feature>
<dbReference type="Gene3D" id="3.40.50.300">
    <property type="entry name" value="P-loop containing nucleotide triphosphate hydrolases"/>
    <property type="match status" value="2"/>
</dbReference>
<dbReference type="HAMAP" id="MF_03176">
    <property type="entry name" value="PIF1"/>
    <property type="match status" value="1"/>
</dbReference>
<evidence type="ECO:0000256" key="7">
    <source>
        <dbReference type="ARBA" id="ARBA00022840"/>
    </source>
</evidence>
<dbReference type="FunFam" id="3.40.50.300:FF:001226">
    <property type="entry name" value="ATP-dependent DNA helicase PIF1"/>
    <property type="match status" value="1"/>
</dbReference>
<dbReference type="Pfam" id="PF21530">
    <property type="entry name" value="Pif1_2B_dom"/>
    <property type="match status" value="1"/>
</dbReference>
<dbReference type="InterPro" id="IPR003593">
    <property type="entry name" value="AAA+_ATPase"/>
</dbReference>
<dbReference type="GO" id="GO:0005524">
    <property type="term" value="F:ATP binding"/>
    <property type="evidence" value="ECO:0007669"/>
    <property type="project" value="UniProtKB-UniRule"/>
</dbReference>
<dbReference type="Proteomes" id="UP000663846">
    <property type="component" value="Unassembled WGS sequence"/>
</dbReference>
<keyword evidence="4 14" id="KW-0227">DNA damage</keyword>
<keyword evidence="10 14" id="KW-0233">DNA recombination</keyword>
<keyword evidence="6 14" id="KW-0347">Helicase</keyword>
<dbReference type="GO" id="GO:0005730">
    <property type="term" value="C:nucleolus"/>
    <property type="evidence" value="ECO:0007669"/>
    <property type="project" value="UniProtKB-SubCell"/>
</dbReference>
<feature type="domain" description="AAA+ ATPase" evidence="16">
    <location>
        <begin position="252"/>
        <end position="547"/>
    </location>
</feature>
<evidence type="ECO:0000256" key="3">
    <source>
        <dbReference type="ARBA" id="ARBA00022741"/>
    </source>
</evidence>
<dbReference type="GO" id="GO:0016787">
    <property type="term" value="F:hydrolase activity"/>
    <property type="evidence" value="ECO:0007669"/>
    <property type="project" value="UniProtKB-KW"/>
</dbReference>
<keyword evidence="12 14" id="KW-0413">Isomerase</keyword>
<dbReference type="GO" id="GO:0006281">
    <property type="term" value="P:DNA repair"/>
    <property type="evidence" value="ECO:0007669"/>
    <property type="project" value="UniProtKB-UniRule"/>
</dbReference>
<dbReference type="AlphaFoldDB" id="A0A8H2WSD6"/>
<dbReference type="PANTHER" id="PTHR47642:SF5">
    <property type="entry name" value="ATP-DEPENDENT DNA HELICASE"/>
    <property type="match status" value="1"/>
</dbReference>
<dbReference type="EMBL" id="CAJMWS010000305">
    <property type="protein sequence ID" value="CAE6403573.1"/>
    <property type="molecule type" value="Genomic_DNA"/>
</dbReference>
<evidence type="ECO:0000256" key="8">
    <source>
        <dbReference type="ARBA" id="ARBA00023125"/>
    </source>
</evidence>
<dbReference type="InterPro" id="IPR049163">
    <property type="entry name" value="Pif1-like_2B_dom"/>
</dbReference>
<evidence type="ECO:0000259" key="16">
    <source>
        <dbReference type="SMART" id="SM00382"/>
    </source>
</evidence>
<dbReference type="InterPro" id="IPR027417">
    <property type="entry name" value="P-loop_NTPase"/>
</dbReference>
<evidence type="ECO:0000256" key="10">
    <source>
        <dbReference type="ARBA" id="ARBA00023172"/>
    </source>
</evidence>
<keyword evidence="8 14" id="KW-0238">DNA-binding</keyword>
<evidence type="ECO:0000256" key="6">
    <source>
        <dbReference type="ARBA" id="ARBA00022806"/>
    </source>
</evidence>
<dbReference type="GO" id="GO:0003697">
    <property type="term" value="F:single-stranded DNA binding"/>
    <property type="evidence" value="ECO:0007669"/>
    <property type="project" value="UniProtKB-ARBA"/>
</dbReference>
<keyword evidence="9 14" id="KW-0496">Mitochondrion</keyword>
<keyword evidence="11 14" id="KW-0234">DNA repair</keyword>
<dbReference type="SUPFAM" id="SSF52540">
    <property type="entry name" value="P-loop containing nucleoside triphosphate hydrolases"/>
    <property type="match status" value="2"/>
</dbReference>
<organism evidence="17 18">
    <name type="scientific">Rhizoctonia solani</name>
    <dbReference type="NCBI Taxonomy" id="456999"/>
    <lineage>
        <taxon>Eukaryota</taxon>
        <taxon>Fungi</taxon>
        <taxon>Dikarya</taxon>
        <taxon>Basidiomycota</taxon>
        <taxon>Agaricomycotina</taxon>
        <taxon>Agaricomycetes</taxon>
        <taxon>Cantharellales</taxon>
        <taxon>Ceratobasidiaceae</taxon>
        <taxon>Rhizoctonia</taxon>
    </lineage>
</organism>
<feature type="region of interest" description="Disordered" evidence="15">
    <location>
        <begin position="139"/>
        <end position="219"/>
    </location>
</feature>
<comment type="function">
    <text evidence="14">DNA-dependent ATPase and 5'-3' DNA helicase required for the maintenance of both mitochondrial and nuclear genome stability.</text>
</comment>
<evidence type="ECO:0000256" key="5">
    <source>
        <dbReference type="ARBA" id="ARBA00022801"/>
    </source>
</evidence>
<reference evidence="17" key="1">
    <citation type="submission" date="2021-01" db="EMBL/GenBank/DDBJ databases">
        <authorList>
            <person name="Kaushik A."/>
        </authorList>
    </citation>
    <scope>NUCLEOTIDE SEQUENCE</scope>
    <source>
        <strain evidence="17">AG1-1C</strain>
    </source>
</reference>
<feature type="binding site" evidence="14">
    <location>
        <begin position="260"/>
        <end position="267"/>
    </location>
    <ligand>
        <name>ATP</name>
        <dbReference type="ChEBI" id="CHEBI:30616"/>
    </ligand>
</feature>
<name>A0A8H2WSD6_9AGAM</name>
<dbReference type="CDD" id="cd18037">
    <property type="entry name" value="DEXSc_Pif1_like"/>
    <property type="match status" value="1"/>
</dbReference>
<dbReference type="Pfam" id="PF05970">
    <property type="entry name" value="PIF1"/>
    <property type="match status" value="1"/>
</dbReference>
<dbReference type="InterPro" id="IPR051055">
    <property type="entry name" value="PIF1_helicase"/>
</dbReference>
<comment type="catalytic activity">
    <reaction evidence="14">
        <text>ATP + H2O = ADP + phosphate + H(+)</text>
        <dbReference type="Rhea" id="RHEA:13065"/>
        <dbReference type="ChEBI" id="CHEBI:15377"/>
        <dbReference type="ChEBI" id="CHEBI:15378"/>
        <dbReference type="ChEBI" id="CHEBI:30616"/>
        <dbReference type="ChEBI" id="CHEBI:43474"/>
        <dbReference type="ChEBI" id="CHEBI:456216"/>
        <dbReference type="EC" id="5.6.2.3"/>
    </reaction>
</comment>
<keyword evidence="7 14" id="KW-0067">ATP-binding</keyword>
<dbReference type="PANTHER" id="PTHR47642">
    <property type="entry name" value="ATP-DEPENDENT DNA HELICASE"/>
    <property type="match status" value="1"/>
</dbReference>
<evidence type="ECO:0000256" key="11">
    <source>
        <dbReference type="ARBA" id="ARBA00023204"/>
    </source>
</evidence>
<comment type="cofactor">
    <cofactor evidence="1 14">
        <name>Mg(2+)</name>
        <dbReference type="ChEBI" id="CHEBI:18420"/>
    </cofactor>
</comment>
<dbReference type="GO" id="GO:0006310">
    <property type="term" value="P:DNA recombination"/>
    <property type="evidence" value="ECO:0007669"/>
    <property type="project" value="UniProtKB-UniRule"/>
</dbReference>
<evidence type="ECO:0000256" key="15">
    <source>
        <dbReference type="SAM" id="MobiDB-lite"/>
    </source>
</evidence>
<gene>
    <name evidence="14" type="primary">PIF1</name>
    <name evidence="17" type="ORF">RDB_LOCUS58684</name>
</gene>
<accession>A0A8H2WSD6</accession>
<dbReference type="GO" id="GO:0000723">
    <property type="term" value="P:telomere maintenance"/>
    <property type="evidence" value="ECO:0007669"/>
    <property type="project" value="InterPro"/>
</dbReference>
<evidence type="ECO:0000256" key="4">
    <source>
        <dbReference type="ARBA" id="ARBA00022763"/>
    </source>
</evidence>
<dbReference type="CDD" id="cd18809">
    <property type="entry name" value="SF1_C_RecD"/>
    <property type="match status" value="1"/>
</dbReference>